<name>A0A066XPQ6_COLSU</name>
<keyword evidence="2" id="KW-1185">Reference proteome</keyword>
<gene>
    <name evidence="1" type="ORF">CSUB01_12377</name>
</gene>
<proteinExistence type="predicted"/>
<comment type="caution">
    <text evidence="1">The sequence shown here is derived from an EMBL/GenBank/DDBJ whole genome shotgun (WGS) entry which is preliminary data.</text>
</comment>
<dbReference type="EMBL" id="JMSE01000784">
    <property type="protein sequence ID" value="KDN67716.1"/>
    <property type="molecule type" value="Genomic_DNA"/>
</dbReference>
<dbReference type="OrthoDB" id="2316594at2759"/>
<protein>
    <recommendedName>
        <fullName evidence="3">C2H2-type domain-containing protein</fullName>
    </recommendedName>
</protein>
<evidence type="ECO:0008006" key="3">
    <source>
        <dbReference type="Google" id="ProtNLM"/>
    </source>
</evidence>
<dbReference type="eggNOG" id="ENOG502QQSW">
    <property type="taxonomic scope" value="Eukaryota"/>
</dbReference>
<organism evidence="1 2">
    <name type="scientific">Colletotrichum sublineola</name>
    <name type="common">Sorghum anthracnose fungus</name>
    <dbReference type="NCBI Taxonomy" id="1173701"/>
    <lineage>
        <taxon>Eukaryota</taxon>
        <taxon>Fungi</taxon>
        <taxon>Dikarya</taxon>
        <taxon>Ascomycota</taxon>
        <taxon>Pezizomycotina</taxon>
        <taxon>Sordariomycetes</taxon>
        <taxon>Hypocreomycetidae</taxon>
        <taxon>Glomerellales</taxon>
        <taxon>Glomerellaceae</taxon>
        <taxon>Colletotrichum</taxon>
        <taxon>Colletotrichum graminicola species complex</taxon>
    </lineage>
</organism>
<dbReference type="AlphaFoldDB" id="A0A066XPQ6"/>
<reference evidence="2" key="1">
    <citation type="journal article" date="2014" name="Genome Announc.">
        <title>Draft genome sequence of Colletotrichum sublineola, a destructive pathogen of cultivated sorghum.</title>
        <authorList>
            <person name="Baroncelli R."/>
            <person name="Sanz-Martin J.M."/>
            <person name="Rech G.E."/>
            <person name="Sukno S.A."/>
            <person name="Thon M.R."/>
        </authorList>
    </citation>
    <scope>NUCLEOTIDE SEQUENCE [LARGE SCALE GENOMIC DNA]</scope>
    <source>
        <strain evidence="2">TX430BB</strain>
    </source>
</reference>
<dbReference type="HOGENOM" id="CLU_1102711_0_0_1"/>
<dbReference type="Proteomes" id="UP000027238">
    <property type="component" value="Unassembled WGS sequence"/>
</dbReference>
<dbReference type="STRING" id="1173701.A0A066XPQ6"/>
<evidence type="ECO:0000313" key="2">
    <source>
        <dbReference type="Proteomes" id="UP000027238"/>
    </source>
</evidence>
<evidence type="ECO:0000313" key="1">
    <source>
        <dbReference type="EMBL" id="KDN67716.1"/>
    </source>
</evidence>
<accession>A0A066XPQ6</accession>
<sequence length="252" mass="27074">MAFRCGTCSAAWESRVSRDQHVAAKGHIVPAFEYNSCGRFFKSQGALDQHKDGLNHWADSASASHCEPVCSSGGDPDDSRIFEEPMQVLLLDKPSNILDSTTSEDENTVDEEENNLDEITIQMEHLGFDAAVQHQDEVLSSPLITVPLLRASPPLQFGLFGGSVSQSCPLSQASRLFYNVTCPSSVFICGSQGSGKSNTLACLLENCLIPSKLGNLLKPLAGIVFHFDSFVSDAGGLLCEAAFLASDNETLV</sequence>